<comment type="caution">
    <text evidence="1">The sequence shown here is derived from an EMBL/GenBank/DDBJ whole genome shotgun (WGS) entry which is preliminary data.</text>
</comment>
<keyword evidence="2" id="KW-1185">Reference proteome</keyword>
<accession>A0A5C6A055</accession>
<protein>
    <submittedName>
        <fullName evidence="1">Uncharacterized protein</fullName>
    </submittedName>
</protein>
<dbReference type="EMBL" id="SJPM01000010">
    <property type="protein sequence ID" value="TWT92949.1"/>
    <property type="molecule type" value="Genomic_DNA"/>
</dbReference>
<dbReference type="RefSeq" id="WP_197168136.1">
    <property type="nucleotide sequence ID" value="NZ_SJPM01000010.1"/>
</dbReference>
<reference evidence="1 2" key="1">
    <citation type="submission" date="2019-02" db="EMBL/GenBank/DDBJ databases">
        <title>Deep-cultivation of Planctomycetes and their phenomic and genomic characterization uncovers novel biology.</title>
        <authorList>
            <person name="Wiegand S."/>
            <person name="Jogler M."/>
            <person name="Boedeker C."/>
            <person name="Pinto D."/>
            <person name="Vollmers J."/>
            <person name="Rivas-Marin E."/>
            <person name="Kohn T."/>
            <person name="Peeters S.H."/>
            <person name="Heuer A."/>
            <person name="Rast P."/>
            <person name="Oberbeckmann S."/>
            <person name="Bunk B."/>
            <person name="Jeske O."/>
            <person name="Meyerdierks A."/>
            <person name="Storesund J.E."/>
            <person name="Kallscheuer N."/>
            <person name="Luecker S."/>
            <person name="Lage O.M."/>
            <person name="Pohl T."/>
            <person name="Merkel B.J."/>
            <person name="Hornburger P."/>
            <person name="Mueller R.-W."/>
            <person name="Bruemmer F."/>
            <person name="Labrenz M."/>
            <person name="Spormann A.M."/>
            <person name="Op Den Camp H."/>
            <person name="Overmann J."/>
            <person name="Amann R."/>
            <person name="Jetten M.S.M."/>
            <person name="Mascher T."/>
            <person name="Medema M.H."/>
            <person name="Devos D.P."/>
            <person name="Kaster A.-K."/>
            <person name="Ovreas L."/>
            <person name="Rohde M."/>
            <person name="Galperin M.Y."/>
            <person name="Jogler C."/>
        </authorList>
    </citation>
    <scope>NUCLEOTIDE SEQUENCE [LARGE SCALE GENOMIC DNA]</scope>
    <source>
        <strain evidence="1 2">Pla100</strain>
    </source>
</reference>
<name>A0A5C6A055_9BACT</name>
<dbReference type="AlphaFoldDB" id="A0A5C6A055"/>
<evidence type="ECO:0000313" key="2">
    <source>
        <dbReference type="Proteomes" id="UP000316213"/>
    </source>
</evidence>
<gene>
    <name evidence="1" type="ORF">Pla100_42650</name>
</gene>
<organism evidence="1 2">
    <name type="scientific">Neorhodopirellula pilleata</name>
    <dbReference type="NCBI Taxonomy" id="2714738"/>
    <lineage>
        <taxon>Bacteria</taxon>
        <taxon>Pseudomonadati</taxon>
        <taxon>Planctomycetota</taxon>
        <taxon>Planctomycetia</taxon>
        <taxon>Pirellulales</taxon>
        <taxon>Pirellulaceae</taxon>
        <taxon>Neorhodopirellula</taxon>
    </lineage>
</organism>
<proteinExistence type="predicted"/>
<sequence length="80" mass="8616">MKDLGRATEGFYDTALNEAVESGSRKIVPMPALVAKQAKVCRRPSEKTMLCDTEVRSGVASWGEEKVSGTVFVDPEGISP</sequence>
<dbReference type="Proteomes" id="UP000316213">
    <property type="component" value="Unassembled WGS sequence"/>
</dbReference>
<evidence type="ECO:0000313" key="1">
    <source>
        <dbReference type="EMBL" id="TWT92949.1"/>
    </source>
</evidence>